<keyword evidence="10" id="KW-1185">Reference proteome</keyword>
<name>A0A368WDB4_9BACL</name>
<organism evidence="9 10">
    <name type="scientific">Paenibacillus prosopidis</name>
    <dbReference type="NCBI Taxonomy" id="630520"/>
    <lineage>
        <taxon>Bacteria</taxon>
        <taxon>Bacillati</taxon>
        <taxon>Bacillota</taxon>
        <taxon>Bacilli</taxon>
        <taxon>Bacillales</taxon>
        <taxon>Paenibacillaceae</taxon>
        <taxon>Paenibacillus</taxon>
    </lineage>
</organism>
<feature type="transmembrane region" description="Helical" evidence="7">
    <location>
        <begin position="111"/>
        <end position="131"/>
    </location>
</feature>
<dbReference type="PANTHER" id="PTHR43744">
    <property type="entry name" value="ABC TRANSPORTER PERMEASE PROTEIN MG189-RELATED-RELATED"/>
    <property type="match status" value="1"/>
</dbReference>
<dbReference type="Proteomes" id="UP000252415">
    <property type="component" value="Unassembled WGS sequence"/>
</dbReference>
<keyword evidence="4 7" id="KW-0812">Transmembrane</keyword>
<dbReference type="RefSeq" id="WP_114377958.1">
    <property type="nucleotide sequence ID" value="NZ_QPJD01000001.1"/>
</dbReference>
<feature type="transmembrane region" description="Helical" evidence="7">
    <location>
        <begin position="190"/>
        <end position="211"/>
    </location>
</feature>
<evidence type="ECO:0000259" key="8">
    <source>
        <dbReference type="PROSITE" id="PS50928"/>
    </source>
</evidence>
<keyword evidence="2 7" id="KW-0813">Transport</keyword>
<dbReference type="SUPFAM" id="SSF161098">
    <property type="entry name" value="MetI-like"/>
    <property type="match status" value="1"/>
</dbReference>
<dbReference type="PROSITE" id="PS50928">
    <property type="entry name" value="ABC_TM1"/>
    <property type="match status" value="1"/>
</dbReference>
<dbReference type="Gene3D" id="1.10.3720.10">
    <property type="entry name" value="MetI-like"/>
    <property type="match status" value="1"/>
</dbReference>
<accession>A0A368WDB4</accession>
<feature type="transmembrane region" description="Helical" evidence="7">
    <location>
        <begin position="143"/>
        <end position="160"/>
    </location>
</feature>
<dbReference type="InterPro" id="IPR035906">
    <property type="entry name" value="MetI-like_sf"/>
</dbReference>
<evidence type="ECO:0000256" key="7">
    <source>
        <dbReference type="RuleBase" id="RU363032"/>
    </source>
</evidence>
<dbReference type="GO" id="GO:0005886">
    <property type="term" value="C:plasma membrane"/>
    <property type="evidence" value="ECO:0007669"/>
    <property type="project" value="UniProtKB-SubCell"/>
</dbReference>
<reference evidence="9 10" key="1">
    <citation type="submission" date="2018-07" db="EMBL/GenBank/DDBJ databases">
        <title>Genomic Encyclopedia of Type Strains, Phase III (KMG-III): the genomes of soil and plant-associated and newly described type strains.</title>
        <authorList>
            <person name="Whitman W."/>
        </authorList>
    </citation>
    <scope>NUCLEOTIDE SEQUENCE [LARGE SCALE GENOMIC DNA]</scope>
    <source>
        <strain evidence="9 10">CECT 7506</strain>
    </source>
</reference>
<feature type="transmembrane region" description="Helical" evidence="7">
    <location>
        <begin position="75"/>
        <end position="99"/>
    </location>
</feature>
<dbReference type="Pfam" id="PF00528">
    <property type="entry name" value="BPD_transp_1"/>
    <property type="match status" value="1"/>
</dbReference>
<evidence type="ECO:0000256" key="6">
    <source>
        <dbReference type="ARBA" id="ARBA00023136"/>
    </source>
</evidence>
<dbReference type="OrthoDB" id="9810086at2"/>
<comment type="caution">
    <text evidence="9">The sequence shown here is derived from an EMBL/GenBank/DDBJ whole genome shotgun (WGS) entry which is preliminary data.</text>
</comment>
<feature type="transmembrane region" description="Helical" evidence="7">
    <location>
        <begin position="265"/>
        <end position="282"/>
    </location>
</feature>
<keyword evidence="6 7" id="KW-0472">Membrane</keyword>
<dbReference type="PANTHER" id="PTHR43744:SF9">
    <property type="entry name" value="POLYGALACTURONAN_RHAMNOGALACTURONAN TRANSPORT SYSTEM PERMEASE PROTEIN YTCP"/>
    <property type="match status" value="1"/>
</dbReference>
<evidence type="ECO:0000256" key="4">
    <source>
        <dbReference type="ARBA" id="ARBA00022692"/>
    </source>
</evidence>
<comment type="similarity">
    <text evidence="7">Belongs to the binding-protein-dependent transport system permease family.</text>
</comment>
<comment type="subcellular location">
    <subcellularLocation>
        <location evidence="1 7">Cell membrane</location>
        <topology evidence="1 7">Multi-pass membrane protein</topology>
    </subcellularLocation>
</comment>
<dbReference type="PROSITE" id="PS51257">
    <property type="entry name" value="PROKAR_LIPOPROTEIN"/>
    <property type="match status" value="1"/>
</dbReference>
<dbReference type="EMBL" id="QPJD01000001">
    <property type="protein sequence ID" value="RCW51684.1"/>
    <property type="molecule type" value="Genomic_DNA"/>
</dbReference>
<evidence type="ECO:0000256" key="2">
    <source>
        <dbReference type="ARBA" id="ARBA00022448"/>
    </source>
</evidence>
<dbReference type="InterPro" id="IPR000515">
    <property type="entry name" value="MetI-like"/>
</dbReference>
<evidence type="ECO:0000256" key="1">
    <source>
        <dbReference type="ARBA" id="ARBA00004651"/>
    </source>
</evidence>
<feature type="domain" description="ABC transmembrane type-1" evidence="8">
    <location>
        <begin position="76"/>
        <end position="282"/>
    </location>
</feature>
<evidence type="ECO:0000256" key="5">
    <source>
        <dbReference type="ARBA" id="ARBA00022989"/>
    </source>
</evidence>
<evidence type="ECO:0000313" key="10">
    <source>
        <dbReference type="Proteomes" id="UP000252415"/>
    </source>
</evidence>
<evidence type="ECO:0000256" key="3">
    <source>
        <dbReference type="ARBA" id="ARBA00022475"/>
    </source>
</evidence>
<keyword evidence="3" id="KW-1003">Cell membrane</keyword>
<gene>
    <name evidence="9" type="ORF">DFP97_10124</name>
</gene>
<sequence>MKIKDDNYMKWFRLIAFVVILISTLACLFPFLLIISASFTKNESIIRDGYHLIPTVFSLEGYKTVFRFPEQVLRAYGVTVFTTVIGTAVGMFLMTMAGYVLQRKDFKYRNFFSFMIYFTTLFGGGLVPWYILMTKYLKLTDKLEVLILPGLMTPFLIILMKNFIRSAVPDEVIESSKIDGANDFTIYSRIVLQLSMPGIATVGLFLALHYWNDWFTSSLFINDTSKYQLQYYLYNVINAMSFVAQMGSGTGVSLGSDMPTESTKMAMSIIVTGPILFLYPFVQRYFVKGLTIGAVKG</sequence>
<protein>
    <submittedName>
        <fullName evidence="9">Putative aldouronate transport system permease protein</fullName>
    </submittedName>
</protein>
<feature type="transmembrane region" description="Helical" evidence="7">
    <location>
        <begin position="231"/>
        <end position="253"/>
    </location>
</feature>
<dbReference type="AlphaFoldDB" id="A0A368WDB4"/>
<feature type="transmembrane region" description="Helical" evidence="7">
    <location>
        <begin position="12"/>
        <end position="35"/>
    </location>
</feature>
<keyword evidence="5 7" id="KW-1133">Transmembrane helix</keyword>
<proteinExistence type="inferred from homology"/>
<evidence type="ECO:0000313" key="9">
    <source>
        <dbReference type="EMBL" id="RCW51684.1"/>
    </source>
</evidence>
<dbReference type="GO" id="GO:0055085">
    <property type="term" value="P:transmembrane transport"/>
    <property type="evidence" value="ECO:0007669"/>
    <property type="project" value="InterPro"/>
</dbReference>
<dbReference type="CDD" id="cd06261">
    <property type="entry name" value="TM_PBP2"/>
    <property type="match status" value="1"/>
</dbReference>